<dbReference type="Proteomes" id="UP000886066">
    <property type="component" value="Unassembled WGS sequence"/>
</dbReference>
<sequence length="268" mass="31256">MINIKYFNQEEMDLAEIYSSNQWRFAWVSRKNEMCHPWVFCKDFLQDAVASKLHNKSVFIWGFKYKPNKYPPIDFSKMSLLVSHDKMDLKEQEKALNTALGVIHLFEEKMGIKKKTVIVPAQTKVDESHIPQPAFLFRGSKLWLRGPQLISLYTMLIRVGTTPGNRSNNQNHSSVEEFFQFVKQKCSNIKGGIKWLELVENKSLFISFLKNRRKLFSKNAPMVLFPSEINKTFHDNSGIFSFIVWKGNGEKGAKYLYNQLLSYLPELN</sequence>
<dbReference type="AlphaFoldDB" id="A0A7C1DIC2"/>
<organism evidence="1">
    <name type="scientific">candidate division WWE3 bacterium</name>
    <dbReference type="NCBI Taxonomy" id="2053526"/>
    <lineage>
        <taxon>Bacteria</taxon>
        <taxon>Katanobacteria</taxon>
    </lineage>
</organism>
<gene>
    <name evidence="1" type="ORF">ENN92_01515</name>
</gene>
<evidence type="ECO:0000313" key="1">
    <source>
        <dbReference type="EMBL" id="HDQ88807.1"/>
    </source>
</evidence>
<comment type="caution">
    <text evidence="1">The sequence shown here is derived from an EMBL/GenBank/DDBJ whole genome shotgun (WGS) entry which is preliminary data.</text>
</comment>
<reference evidence="1" key="1">
    <citation type="journal article" date="2020" name="mSystems">
        <title>Genome- and Community-Level Interaction Insights into Carbon Utilization and Element Cycling Functions of Hydrothermarchaeota in Hydrothermal Sediment.</title>
        <authorList>
            <person name="Zhou Z."/>
            <person name="Liu Y."/>
            <person name="Xu W."/>
            <person name="Pan J."/>
            <person name="Luo Z.H."/>
            <person name="Li M."/>
        </authorList>
    </citation>
    <scope>NUCLEOTIDE SEQUENCE [LARGE SCALE GENOMIC DNA]</scope>
    <source>
        <strain evidence="1">SpSt-1219</strain>
    </source>
</reference>
<protein>
    <submittedName>
        <fullName evidence="1">Uncharacterized protein</fullName>
    </submittedName>
</protein>
<accession>A0A7C1DIC2</accession>
<dbReference type="EMBL" id="DSDM01000090">
    <property type="protein sequence ID" value="HDQ88807.1"/>
    <property type="molecule type" value="Genomic_DNA"/>
</dbReference>
<proteinExistence type="predicted"/>
<name>A0A7C1DIC2_UNCKA</name>